<dbReference type="CDD" id="cd03364">
    <property type="entry name" value="TOPRIM_DnaG_primases"/>
    <property type="match status" value="1"/>
</dbReference>
<comment type="cofactor">
    <cofactor evidence="12 13 14">
        <name>Zn(2+)</name>
        <dbReference type="ChEBI" id="CHEBI:29105"/>
    </cofactor>
    <text evidence="12 13 14">Binds 1 zinc ion per monomer.</text>
</comment>
<keyword evidence="1 12" id="KW-0240">DNA-directed RNA polymerase</keyword>
<evidence type="ECO:0000256" key="7">
    <source>
        <dbReference type="ARBA" id="ARBA00022771"/>
    </source>
</evidence>
<dbReference type="EMBL" id="AP012547">
    <property type="protein sequence ID" value="BAO31038.1"/>
    <property type="molecule type" value="Genomic_DNA"/>
</dbReference>
<dbReference type="Gene3D" id="3.90.980.10">
    <property type="entry name" value="DNA primase, catalytic core, N-terminal domain"/>
    <property type="match status" value="1"/>
</dbReference>
<dbReference type="HAMAP" id="MF_00974">
    <property type="entry name" value="DNA_primase_DnaG"/>
    <property type="match status" value="1"/>
</dbReference>
<dbReference type="PROSITE" id="PS50880">
    <property type="entry name" value="TOPRIM"/>
    <property type="match status" value="1"/>
</dbReference>
<dbReference type="Pfam" id="PF08278">
    <property type="entry name" value="DnaG_DnaB_bind"/>
    <property type="match status" value="1"/>
</dbReference>
<evidence type="ECO:0000256" key="9">
    <source>
        <dbReference type="ARBA" id="ARBA00022842"/>
    </source>
</evidence>
<evidence type="ECO:0000259" key="16">
    <source>
        <dbReference type="PROSITE" id="PS50880"/>
    </source>
</evidence>
<dbReference type="Proteomes" id="UP000031637">
    <property type="component" value="Chromosome"/>
</dbReference>
<dbReference type="Pfam" id="PF13662">
    <property type="entry name" value="Toprim_4"/>
    <property type="match status" value="1"/>
</dbReference>
<evidence type="ECO:0000256" key="3">
    <source>
        <dbReference type="ARBA" id="ARBA00022679"/>
    </source>
</evidence>
<dbReference type="GO" id="GO:0003899">
    <property type="term" value="F:DNA-directed RNA polymerase activity"/>
    <property type="evidence" value="ECO:0007669"/>
    <property type="project" value="UniProtKB-UniRule"/>
</dbReference>
<keyword evidence="6 12" id="KW-0479">Metal-binding</keyword>
<dbReference type="SUPFAM" id="SSF117023">
    <property type="entry name" value="DNA primase DnaG, C-terminal domain"/>
    <property type="match status" value="1"/>
</dbReference>
<evidence type="ECO:0000256" key="2">
    <source>
        <dbReference type="ARBA" id="ARBA00022515"/>
    </source>
</evidence>
<evidence type="ECO:0000256" key="14">
    <source>
        <dbReference type="PIRSR" id="PIRSR002811-1"/>
    </source>
</evidence>
<dbReference type="InterPro" id="IPR002694">
    <property type="entry name" value="Znf_CHC2"/>
</dbReference>
<feature type="domain" description="Toprim" evidence="16">
    <location>
        <begin position="249"/>
        <end position="331"/>
    </location>
</feature>
<dbReference type="InterPro" id="IPR050219">
    <property type="entry name" value="DnaG_primase"/>
</dbReference>
<comment type="subunit">
    <text evidence="12">Monomer. Interacts with DnaB.</text>
</comment>
<dbReference type="FunFam" id="3.90.980.10:FF:000001">
    <property type="entry name" value="DNA primase"/>
    <property type="match status" value="1"/>
</dbReference>
<dbReference type="Pfam" id="PF08275">
    <property type="entry name" value="DNAG_N"/>
    <property type="match status" value="1"/>
</dbReference>
<dbReference type="GO" id="GO:0003677">
    <property type="term" value="F:DNA binding"/>
    <property type="evidence" value="ECO:0007669"/>
    <property type="project" value="UniProtKB-KW"/>
</dbReference>
<dbReference type="GO" id="GO:0008270">
    <property type="term" value="F:zinc ion binding"/>
    <property type="evidence" value="ECO:0007669"/>
    <property type="project" value="UniProtKB-UniRule"/>
</dbReference>
<keyword evidence="7 12" id="KW-0863">Zinc-finger</keyword>
<dbReference type="KEGG" id="shd:SUTH_03265"/>
<comment type="similarity">
    <text evidence="12 13">Belongs to the DnaG primase family.</text>
</comment>
<evidence type="ECO:0000256" key="11">
    <source>
        <dbReference type="ARBA" id="ARBA00023163"/>
    </source>
</evidence>
<dbReference type="GO" id="GO:1990077">
    <property type="term" value="C:primosome complex"/>
    <property type="evidence" value="ECO:0007669"/>
    <property type="project" value="UniProtKB-KW"/>
</dbReference>
<name>W0SMK1_9PROT</name>
<comment type="catalytic activity">
    <reaction evidence="12">
        <text>ssDNA + n NTP = ssDNA/pppN(pN)n-1 hybrid + (n-1) diphosphate.</text>
        <dbReference type="EC" id="2.7.7.101"/>
    </reaction>
</comment>
<evidence type="ECO:0000313" key="17">
    <source>
        <dbReference type="EMBL" id="BAO31038.1"/>
    </source>
</evidence>
<dbReference type="PANTHER" id="PTHR30313">
    <property type="entry name" value="DNA PRIMASE"/>
    <property type="match status" value="1"/>
</dbReference>
<dbReference type="STRING" id="1223802.SUTH_03265"/>
<keyword evidence="8 12" id="KW-0862">Zinc</keyword>
<evidence type="ECO:0000256" key="6">
    <source>
        <dbReference type="ARBA" id="ARBA00022723"/>
    </source>
</evidence>
<proteinExistence type="inferred from homology"/>
<dbReference type="InterPro" id="IPR036977">
    <property type="entry name" value="DNA_primase_Znf_CHC2"/>
</dbReference>
<evidence type="ECO:0000256" key="15">
    <source>
        <dbReference type="SAM" id="MobiDB-lite"/>
    </source>
</evidence>
<keyword evidence="2 12" id="KW-0639">Primosome</keyword>
<dbReference type="Gene3D" id="1.10.860.10">
    <property type="entry name" value="DNAb Helicase, Chain A"/>
    <property type="match status" value="1"/>
</dbReference>
<feature type="zinc finger region" description="CHC2-type" evidence="12 14">
    <location>
        <begin position="37"/>
        <end position="61"/>
    </location>
</feature>
<sequence length="583" mass="63870">MIPESFVQELLARVDIVDVVERYVPLRKSGANYSACCPFHSEKSPSFTVSPSKQFYHCFGCGAHGSAIGFLMQHAGIGFIEAVEDLASSAGLQVPHEERNRAERAKKAPLTEVMGRAMMFYREQLKTSPKAVDYLKGRGLTGEVAAKFGLGYAPDGWQGLQQVFPDYNDAALVECGLVIVNEQGRRYDRFRDRVMFPILDQRGNVIGFGGRVIGQGEPKYLNSPETPLFEKGRELYGLTQARQAIRDSDTVIVVEGYMDVVALAQHGVGNAVATLGTACTPTHVQKLLRQASKVVFCFDGDAAGRKAAWRALEASLEQLSDDKSAGFLFLPPEHDPDSFVRAEGAETFRRLVAHPTTLTEFLLRELKAGVDLSSAEGRARLVHEAKPHLQKLAAPILRVQLVKAVAEVAALTQAEVETQCDLKPAARGRPAPPRTRQRPTPSSVEYKLLQIVLHKPEWAARLPLELIDRDRVEGEALNAIADAIEHGELPAGGFGLLLEFFRNTPHEALIAGIAANMVDEADFGTLENVFNDSVAHLRQTAITDEIKRLSARARDLTAEERQRLAELLAKKRPAPPSTAGTSI</sequence>
<dbReference type="PANTHER" id="PTHR30313:SF2">
    <property type="entry name" value="DNA PRIMASE"/>
    <property type="match status" value="1"/>
</dbReference>
<accession>W0SMK1</accession>
<evidence type="ECO:0000256" key="12">
    <source>
        <dbReference type="HAMAP-Rule" id="MF_00974"/>
    </source>
</evidence>
<keyword evidence="3 12" id="KW-0808">Transferase</keyword>
<dbReference type="InterPro" id="IPR006295">
    <property type="entry name" value="DNA_primase_DnaG"/>
</dbReference>
<dbReference type="GO" id="GO:0006269">
    <property type="term" value="P:DNA replication, synthesis of primer"/>
    <property type="evidence" value="ECO:0007669"/>
    <property type="project" value="UniProtKB-UniRule"/>
</dbReference>
<dbReference type="SMART" id="SM00766">
    <property type="entry name" value="DnaG_DnaB_bind"/>
    <property type="match status" value="1"/>
</dbReference>
<dbReference type="InterPro" id="IPR006171">
    <property type="entry name" value="TOPRIM_dom"/>
</dbReference>
<dbReference type="GO" id="GO:0005737">
    <property type="term" value="C:cytoplasm"/>
    <property type="evidence" value="ECO:0007669"/>
    <property type="project" value="TreeGrafter"/>
</dbReference>
<dbReference type="EC" id="2.7.7.101" evidence="12"/>
<evidence type="ECO:0000256" key="8">
    <source>
        <dbReference type="ARBA" id="ARBA00022833"/>
    </source>
</evidence>
<dbReference type="InterPro" id="IPR013264">
    <property type="entry name" value="DNAG_N"/>
</dbReference>
<evidence type="ECO:0000256" key="10">
    <source>
        <dbReference type="ARBA" id="ARBA00023125"/>
    </source>
</evidence>
<keyword evidence="9" id="KW-0460">Magnesium</keyword>
<dbReference type="SMART" id="SM00493">
    <property type="entry name" value="TOPRIM"/>
    <property type="match status" value="1"/>
</dbReference>
<dbReference type="HOGENOM" id="CLU_013501_5_2_4"/>
<dbReference type="Pfam" id="PF01807">
    <property type="entry name" value="Zn_ribbon_DnaG"/>
    <property type="match status" value="1"/>
</dbReference>
<dbReference type="SMART" id="SM00400">
    <property type="entry name" value="ZnF_CHCC"/>
    <property type="match status" value="1"/>
</dbReference>
<evidence type="ECO:0000256" key="5">
    <source>
        <dbReference type="ARBA" id="ARBA00022705"/>
    </source>
</evidence>
<organism evidence="17 18">
    <name type="scientific">Sulfuritalea hydrogenivorans sk43H</name>
    <dbReference type="NCBI Taxonomy" id="1223802"/>
    <lineage>
        <taxon>Bacteria</taxon>
        <taxon>Pseudomonadati</taxon>
        <taxon>Pseudomonadota</taxon>
        <taxon>Betaproteobacteria</taxon>
        <taxon>Nitrosomonadales</taxon>
        <taxon>Sterolibacteriaceae</taxon>
        <taxon>Sulfuritalea</taxon>
    </lineage>
</organism>
<feature type="region of interest" description="Disordered" evidence="15">
    <location>
        <begin position="422"/>
        <end position="442"/>
    </location>
</feature>
<dbReference type="OrthoDB" id="9803773at2"/>
<dbReference type="PIRSF" id="PIRSF002811">
    <property type="entry name" value="DnaG"/>
    <property type="match status" value="1"/>
</dbReference>
<dbReference type="NCBIfam" id="TIGR01391">
    <property type="entry name" value="dnaG"/>
    <property type="match status" value="1"/>
</dbReference>
<dbReference type="InterPro" id="IPR019475">
    <property type="entry name" value="DNA_primase_DnaB-bd"/>
</dbReference>
<dbReference type="InterPro" id="IPR037068">
    <property type="entry name" value="DNA_primase_core_N_sf"/>
</dbReference>
<dbReference type="SUPFAM" id="SSF57783">
    <property type="entry name" value="Zinc beta-ribbon"/>
    <property type="match status" value="1"/>
</dbReference>
<dbReference type="SUPFAM" id="SSF56731">
    <property type="entry name" value="DNA primase core"/>
    <property type="match status" value="1"/>
</dbReference>
<gene>
    <name evidence="12" type="primary">dnaG</name>
    <name evidence="17" type="ORF">SUTH_03265</name>
</gene>
<comment type="function">
    <text evidence="12 13">RNA polymerase that catalyzes the synthesis of short RNA molecules used as primers for DNA polymerase during DNA replication.</text>
</comment>
<keyword evidence="5 12" id="KW-0235">DNA replication</keyword>
<dbReference type="InterPro" id="IPR013173">
    <property type="entry name" value="DNA_primase_DnaG_DnaB-bd_dom"/>
</dbReference>
<dbReference type="Pfam" id="PF10410">
    <property type="entry name" value="DnaB_bind"/>
    <property type="match status" value="1"/>
</dbReference>
<dbReference type="AlphaFoldDB" id="W0SMK1"/>
<keyword evidence="11 12" id="KW-0804">Transcription</keyword>
<dbReference type="FunFam" id="3.90.580.10:FF:000001">
    <property type="entry name" value="DNA primase"/>
    <property type="match status" value="1"/>
</dbReference>
<keyword evidence="18" id="KW-1185">Reference proteome</keyword>
<keyword evidence="4 12" id="KW-0548">Nucleotidyltransferase</keyword>
<evidence type="ECO:0000256" key="13">
    <source>
        <dbReference type="PIRNR" id="PIRNR002811"/>
    </source>
</evidence>
<dbReference type="Gene3D" id="3.40.1360.10">
    <property type="match status" value="1"/>
</dbReference>
<evidence type="ECO:0000313" key="18">
    <source>
        <dbReference type="Proteomes" id="UP000031637"/>
    </source>
</evidence>
<dbReference type="InterPro" id="IPR034151">
    <property type="entry name" value="TOPRIM_DnaG_bac"/>
</dbReference>
<dbReference type="Gene3D" id="3.90.580.10">
    <property type="entry name" value="Zinc finger, CHC2-type domain"/>
    <property type="match status" value="1"/>
</dbReference>
<dbReference type="InterPro" id="IPR016136">
    <property type="entry name" value="DNA_helicase_N/primase_C"/>
</dbReference>
<dbReference type="InterPro" id="IPR030846">
    <property type="entry name" value="DnaG_bac"/>
</dbReference>
<protein>
    <recommendedName>
        <fullName evidence="12 13">DNA primase</fullName>
        <ecNumber evidence="12">2.7.7.101</ecNumber>
    </recommendedName>
</protein>
<dbReference type="GO" id="GO:0000428">
    <property type="term" value="C:DNA-directed RNA polymerase complex"/>
    <property type="evidence" value="ECO:0007669"/>
    <property type="project" value="UniProtKB-KW"/>
</dbReference>
<dbReference type="RefSeq" id="WP_052473721.1">
    <property type="nucleotide sequence ID" value="NZ_AP012547.1"/>
</dbReference>
<reference evidence="17 18" key="1">
    <citation type="journal article" date="2014" name="Syst. Appl. Microbiol.">
        <title>Complete genomes of freshwater sulfur oxidizers Sulfuricella denitrificans skB26 and Sulfuritalea hydrogenivorans sk43H: genetic insights into the sulfur oxidation pathway of betaproteobacteria.</title>
        <authorList>
            <person name="Watanabe T."/>
            <person name="Kojima H."/>
            <person name="Fukui M."/>
        </authorList>
    </citation>
    <scope>NUCLEOTIDE SEQUENCE [LARGE SCALE GENOMIC DNA]</scope>
    <source>
        <strain evidence="17">DSM22779</strain>
    </source>
</reference>
<dbReference type="Gene3D" id="1.20.50.20">
    <property type="entry name" value="DnaG, RNA polymerase domain, helical bundle"/>
    <property type="match status" value="1"/>
</dbReference>
<keyword evidence="10 12" id="KW-0238">DNA-binding</keyword>
<evidence type="ECO:0000256" key="4">
    <source>
        <dbReference type="ARBA" id="ARBA00022695"/>
    </source>
</evidence>
<evidence type="ECO:0000256" key="1">
    <source>
        <dbReference type="ARBA" id="ARBA00022478"/>
    </source>
</evidence>
<comment type="domain">
    <text evidence="12">Contains an N-terminal zinc-binding domain, a central core domain that contains the primase activity, and a C-terminal DnaB-binding domain.</text>
</comment>
<dbReference type="FunFam" id="3.40.1360.10:FF:000002">
    <property type="entry name" value="DNA primase"/>
    <property type="match status" value="1"/>
</dbReference>